<keyword evidence="2" id="KW-0813">Transport</keyword>
<dbReference type="Pfam" id="PF07690">
    <property type="entry name" value="MFS_1"/>
    <property type="match status" value="1"/>
</dbReference>
<evidence type="ECO:0000256" key="4">
    <source>
        <dbReference type="ARBA" id="ARBA00022692"/>
    </source>
</evidence>
<comment type="caution">
    <text evidence="11">The sequence shown here is derived from an EMBL/GenBank/DDBJ whole genome shotgun (WGS) entry which is preliminary data.</text>
</comment>
<feature type="transmembrane region" description="Helical" evidence="9">
    <location>
        <begin position="176"/>
        <end position="200"/>
    </location>
</feature>
<feature type="transmembrane region" description="Helical" evidence="9">
    <location>
        <begin position="241"/>
        <end position="258"/>
    </location>
</feature>
<accession>A0A918PDC2</accession>
<feature type="transmembrane region" description="Helical" evidence="9">
    <location>
        <begin position="278"/>
        <end position="296"/>
    </location>
</feature>
<dbReference type="SUPFAM" id="SSF103473">
    <property type="entry name" value="MFS general substrate transporter"/>
    <property type="match status" value="1"/>
</dbReference>
<feature type="transmembrane region" description="Helical" evidence="9">
    <location>
        <begin position="478"/>
        <end position="497"/>
    </location>
</feature>
<evidence type="ECO:0000256" key="2">
    <source>
        <dbReference type="ARBA" id="ARBA00022448"/>
    </source>
</evidence>
<dbReference type="InterPro" id="IPR011701">
    <property type="entry name" value="MFS"/>
</dbReference>
<evidence type="ECO:0000256" key="8">
    <source>
        <dbReference type="SAM" id="MobiDB-lite"/>
    </source>
</evidence>
<gene>
    <name evidence="11" type="ORF">GCM10010365_18670</name>
</gene>
<feature type="region of interest" description="Disordered" evidence="8">
    <location>
        <begin position="505"/>
        <end position="543"/>
    </location>
</feature>
<dbReference type="PROSITE" id="PS50850">
    <property type="entry name" value="MFS"/>
    <property type="match status" value="1"/>
</dbReference>
<evidence type="ECO:0000313" key="12">
    <source>
        <dbReference type="Proteomes" id="UP000622166"/>
    </source>
</evidence>
<keyword evidence="7" id="KW-0046">Antibiotic resistance</keyword>
<feature type="transmembrane region" description="Helical" evidence="9">
    <location>
        <begin position="413"/>
        <end position="430"/>
    </location>
</feature>
<evidence type="ECO:0000256" key="7">
    <source>
        <dbReference type="ARBA" id="ARBA00023251"/>
    </source>
</evidence>
<dbReference type="Proteomes" id="UP000622166">
    <property type="component" value="Unassembled WGS sequence"/>
</dbReference>
<dbReference type="Gene3D" id="1.20.1250.20">
    <property type="entry name" value="MFS general substrate transporter like domains"/>
    <property type="match status" value="1"/>
</dbReference>
<comment type="subcellular location">
    <subcellularLocation>
        <location evidence="1">Cell membrane</location>
        <topology evidence="1">Multi-pass membrane protein</topology>
    </subcellularLocation>
</comment>
<dbReference type="EMBL" id="BMVW01000002">
    <property type="protein sequence ID" value="GGZ00173.1"/>
    <property type="molecule type" value="Genomic_DNA"/>
</dbReference>
<dbReference type="PANTHER" id="PTHR42718">
    <property type="entry name" value="MAJOR FACILITATOR SUPERFAMILY MULTIDRUG TRANSPORTER MFSC"/>
    <property type="match status" value="1"/>
</dbReference>
<evidence type="ECO:0000256" key="5">
    <source>
        <dbReference type="ARBA" id="ARBA00022989"/>
    </source>
</evidence>
<dbReference type="GO" id="GO:0022857">
    <property type="term" value="F:transmembrane transporter activity"/>
    <property type="evidence" value="ECO:0007669"/>
    <property type="project" value="InterPro"/>
</dbReference>
<reference evidence="11" key="1">
    <citation type="journal article" date="2014" name="Int. J. Syst. Evol. Microbiol.">
        <title>Complete genome sequence of Corynebacterium casei LMG S-19264T (=DSM 44701T), isolated from a smear-ripened cheese.</title>
        <authorList>
            <consortium name="US DOE Joint Genome Institute (JGI-PGF)"/>
            <person name="Walter F."/>
            <person name="Albersmeier A."/>
            <person name="Kalinowski J."/>
            <person name="Ruckert C."/>
        </authorList>
    </citation>
    <scope>NUCLEOTIDE SEQUENCE</scope>
    <source>
        <strain evidence="11">JCM 4815</strain>
    </source>
</reference>
<feature type="transmembrane region" description="Helical" evidence="9">
    <location>
        <begin position="24"/>
        <end position="47"/>
    </location>
</feature>
<dbReference type="CDD" id="cd17321">
    <property type="entry name" value="MFS_MMR_MDR_like"/>
    <property type="match status" value="1"/>
</dbReference>
<evidence type="ECO:0000256" key="9">
    <source>
        <dbReference type="SAM" id="Phobius"/>
    </source>
</evidence>
<name>A0A918PDC2_9ACTN</name>
<keyword evidence="5 9" id="KW-1133">Transmembrane helix</keyword>
<feature type="transmembrane region" description="Helical" evidence="9">
    <location>
        <begin position="212"/>
        <end position="229"/>
    </location>
</feature>
<keyword evidence="12" id="KW-1185">Reference proteome</keyword>
<evidence type="ECO:0000256" key="6">
    <source>
        <dbReference type="ARBA" id="ARBA00023136"/>
    </source>
</evidence>
<feature type="transmembrane region" description="Helical" evidence="9">
    <location>
        <begin position="117"/>
        <end position="138"/>
    </location>
</feature>
<feature type="transmembrane region" description="Helical" evidence="9">
    <location>
        <begin position="92"/>
        <end position="111"/>
    </location>
</feature>
<evidence type="ECO:0000256" key="3">
    <source>
        <dbReference type="ARBA" id="ARBA00022475"/>
    </source>
</evidence>
<organism evidence="11 12">
    <name type="scientific">Streptomyces poonensis</name>
    <dbReference type="NCBI Taxonomy" id="68255"/>
    <lineage>
        <taxon>Bacteria</taxon>
        <taxon>Bacillati</taxon>
        <taxon>Actinomycetota</taxon>
        <taxon>Actinomycetes</taxon>
        <taxon>Kitasatosporales</taxon>
        <taxon>Streptomycetaceae</taxon>
        <taxon>Streptomyces</taxon>
    </lineage>
</organism>
<protein>
    <submittedName>
        <fullName evidence="11">MFS transporter</fullName>
    </submittedName>
</protein>
<dbReference type="PANTHER" id="PTHR42718:SF47">
    <property type="entry name" value="METHYL VIOLOGEN RESISTANCE PROTEIN SMVA"/>
    <property type="match status" value="1"/>
</dbReference>
<dbReference type="InterPro" id="IPR020846">
    <property type="entry name" value="MFS_dom"/>
</dbReference>
<feature type="transmembrane region" description="Helical" evidence="9">
    <location>
        <begin position="62"/>
        <end position="80"/>
    </location>
</feature>
<evidence type="ECO:0000256" key="1">
    <source>
        <dbReference type="ARBA" id="ARBA00004651"/>
    </source>
</evidence>
<keyword evidence="4 9" id="KW-0812">Transmembrane</keyword>
<reference evidence="11" key="2">
    <citation type="submission" date="2020-09" db="EMBL/GenBank/DDBJ databases">
        <authorList>
            <person name="Sun Q."/>
            <person name="Ohkuma M."/>
        </authorList>
    </citation>
    <scope>NUCLEOTIDE SEQUENCE</scope>
    <source>
        <strain evidence="11">JCM 4815</strain>
    </source>
</reference>
<feature type="transmembrane region" description="Helical" evidence="9">
    <location>
        <begin position="343"/>
        <end position="363"/>
    </location>
</feature>
<sequence length="543" mass="55537">MPHGMAMTSRTPSQTPLRAGARQWLGLAVLLLPVALMTADLGVLWLATPFLTADLRPTGTELLWITDIYGFLTAGTLVIMGTLGDRIGRRKLLVIGSAGFVVASFAAAYAPDPQTLIAARALLGVAGAAVLPSTLSLISHMFADPRQRATAIAMWVTALSVGLAAGPIVGGALLDSWWWGSVFLIGVPVMVPVLAVARMLLPEYRDPSAGRLDLLSVALFLLAVLPLVYGVKSVAGHGPDASAAVAFAAGLAFTVVFVRRQNRLRTPFLELRLFRHRAFTGALLALLLGMTALNGVEYLVPQYLQAVAGRSPLEAGLWLLPGAAGLVAGSQLTPVLARRVRPAYVLSGGLLVSLAGFAAMALTDGVVPVAAALAVVMFGVAPISVLGTALAVGSAPPEKAGAAAATGQTAYDLGLALGIAVTGSVAAAVYRGGVPSDAPAQARDTLGAALEAAGRMPSDGADLISAAREAFTSGLQTAATVSGVFALVTVALVMTLLRHVPPIAAGPQAQEERTETETETEPGAAEADAEPRGRASAMTHGGR</sequence>
<proteinExistence type="predicted"/>
<keyword evidence="3" id="KW-1003">Cell membrane</keyword>
<dbReference type="InterPro" id="IPR036259">
    <property type="entry name" value="MFS_trans_sf"/>
</dbReference>
<feature type="transmembrane region" description="Helical" evidence="9">
    <location>
        <begin position="316"/>
        <end position="336"/>
    </location>
</feature>
<feature type="domain" description="Major facilitator superfamily (MFS) profile" evidence="10">
    <location>
        <begin position="26"/>
        <end position="501"/>
    </location>
</feature>
<feature type="transmembrane region" description="Helical" evidence="9">
    <location>
        <begin position="150"/>
        <end position="170"/>
    </location>
</feature>
<feature type="transmembrane region" description="Helical" evidence="9">
    <location>
        <begin position="369"/>
        <end position="392"/>
    </location>
</feature>
<dbReference type="GO" id="GO:0005886">
    <property type="term" value="C:plasma membrane"/>
    <property type="evidence" value="ECO:0007669"/>
    <property type="project" value="UniProtKB-SubCell"/>
</dbReference>
<evidence type="ECO:0000259" key="10">
    <source>
        <dbReference type="PROSITE" id="PS50850"/>
    </source>
</evidence>
<dbReference type="GO" id="GO:0046677">
    <property type="term" value="P:response to antibiotic"/>
    <property type="evidence" value="ECO:0007669"/>
    <property type="project" value="UniProtKB-KW"/>
</dbReference>
<dbReference type="AlphaFoldDB" id="A0A918PDC2"/>
<evidence type="ECO:0000313" key="11">
    <source>
        <dbReference type="EMBL" id="GGZ00173.1"/>
    </source>
</evidence>
<keyword evidence="6 9" id="KW-0472">Membrane</keyword>